<dbReference type="EMBL" id="VZPB01000005">
    <property type="protein sequence ID" value="KAB0584607.1"/>
    <property type="molecule type" value="Genomic_DNA"/>
</dbReference>
<dbReference type="InterPro" id="IPR032789">
    <property type="entry name" value="T2SS-T3SS_pil_N"/>
</dbReference>
<dbReference type="RefSeq" id="WP_151122560.1">
    <property type="nucleotide sequence ID" value="NZ_CP088081.1"/>
</dbReference>
<dbReference type="InterPro" id="IPR001775">
    <property type="entry name" value="GspD/PilQ"/>
</dbReference>
<dbReference type="InterPro" id="IPR050810">
    <property type="entry name" value="Bact_Secretion_Sys_Channel"/>
</dbReference>
<evidence type="ECO:0000256" key="1">
    <source>
        <dbReference type="RuleBase" id="RU004003"/>
    </source>
</evidence>
<dbReference type="OrthoDB" id="9775455at2"/>
<keyword evidence="6" id="KW-1185">Reference proteome</keyword>
<dbReference type="PRINTS" id="PR00811">
    <property type="entry name" value="BCTERIALGSPD"/>
</dbReference>
<organism evidence="5 6">
    <name type="scientific">Ideonella dechloratans</name>
    <dbReference type="NCBI Taxonomy" id="36863"/>
    <lineage>
        <taxon>Bacteria</taxon>
        <taxon>Pseudomonadati</taxon>
        <taxon>Pseudomonadota</taxon>
        <taxon>Betaproteobacteria</taxon>
        <taxon>Burkholderiales</taxon>
        <taxon>Sphaerotilaceae</taxon>
        <taxon>Ideonella</taxon>
    </lineage>
</organism>
<dbReference type="Proteomes" id="UP000430120">
    <property type="component" value="Unassembled WGS sequence"/>
</dbReference>
<evidence type="ECO:0000256" key="2">
    <source>
        <dbReference type="SAM" id="MobiDB-lite"/>
    </source>
</evidence>
<dbReference type="GO" id="GO:0015627">
    <property type="term" value="C:type II protein secretion system complex"/>
    <property type="evidence" value="ECO:0007669"/>
    <property type="project" value="TreeGrafter"/>
</dbReference>
<feature type="domain" description="Type II/III secretion system secretin-like" evidence="3">
    <location>
        <begin position="309"/>
        <end position="465"/>
    </location>
</feature>
<comment type="similarity">
    <text evidence="1">Belongs to the bacterial secretin family.</text>
</comment>
<evidence type="ECO:0000259" key="3">
    <source>
        <dbReference type="Pfam" id="PF00263"/>
    </source>
</evidence>
<dbReference type="InterPro" id="IPR004846">
    <property type="entry name" value="T2SS/T3SS_dom"/>
</dbReference>
<proteinExistence type="inferred from homology"/>
<dbReference type="GO" id="GO:0009306">
    <property type="term" value="P:protein secretion"/>
    <property type="evidence" value="ECO:0007669"/>
    <property type="project" value="InterPro"/>
</dbReference>
<dbReference type="Pfam" id="PF00263">
    <property type="entry name" value="Secretin"/>
    <property type="match status" value="1"/>
</dbReference>
<feature type="compositionally biased region" description="Basic and acidic residues" evidence="2">
    <location>
        <begin position="474"/>
        <end position="494"/>
    </location>
</feature>
<evidence type="ECO:0000259" key="4">
    <source>
        <dbReference type="Pfam" id="PF13629"/>
    </source>
</evidence>
<evidence type="ECO:0000313" key="6">
    <source>
        <dbReference type="Proteomes" id="UP000430120"/>
    </source>
</evidence>
<comment type="caution">
    <text evidence="5">The sequence shown here is derived from an EMBL/GenBank/DDBJ whole genome shotgun (WGS) entry which is preliminary data.</text>
</comment>
<dbReference type="Pfam" id="PF13629">
    <property type="entry name" value="T2SS-T3SS_pil_N"/>
    <property type="match status" value="1"/>
</dbReference>
<dbReference type="PANTHER" id="PTHR30332:SF17">
    <property type="entry name" value="TYPE IV PILIATION SYSTEM PROTEIN DR_0774-RELATED"/>
    <property type="match status" value="1"/>
</dbReference>
<evidence type="ECO:0000313" key="5">
    <source>
        <dbReference type="EMBL" id="KAB0584607.1"/>
    </source>
</evidence>
<dbReference type="PANTHER" id="PTHR30332">
    <property type="entry name" value="PROBABLE GENERAL SECRETION PATHWAY PROTEIN D"/>
    <property type="match status" value="1"/>
</dbReference>
<protein>
    <submittedName>
        <fullName evidence="5">Uncharacterized protein</fullName>
    </submittedName>
</protein>
<reference evidence="5 6" key="1">
    <citation type="submission" date="2019-09" db="EMBL/GenBank/DDBJ databases">
        <title>Draft genome sequences of 48 bacterial type strains from the CCUG.</title>
        <authorList>
            <person name="Tunovic T."/>
            <person name="Pineiro-Iglesias B."/>
            <person name="Unosson C."/>
            <person name="Inganas E."/>
            <person name="Ohlen M."/>
            <person name="Cardew S."/>
            <person name="Jensie-Markopoulos S."/>
            <person name="Salva-Serra F."/>
            <person name="Jaen-Luchoro D."/>
            <person name="Karlsson R."/>
            <person name="Svensson-Stadler L."/>
            <person name="Chun J."/>
            <person name="Moore E."/>
        </authorList>
    </citation>
    <scope>NUCLEOTIDE SEQUENCE [LARGE SCALE GENOMIC DNA]</scope>
    <source>
        <strain evidence="5 6">CCUG 30977</strain>
    </source>
</reference>
<name>A0A643FFX7_IDEDE</name>
<accession>A0A643FFX7</accession>
<sequence length="508" mass="53952">MLSVSALSPCHLIRPRLALVAGALLPALWGPGVALAAPAEGPAAPASAASSFPVVPRPAASGTMIEPQKVTLPPARVPARGRSAGPDVEDGAIQTLAVGEVSTLQLRGVARIAIGNGALIKATVVDDRQVVLLAEEAGDTNMHVWLRNGRQITYPVHIETVRTGRVMADLKTLLSETPGITARQVGDRIVMEGRYPNSETAARLKLLAGSFPQVLNLVPERPADADPLQMDRMVLIDLRVVEVKKKALDQLGIKWSSSAAGPTFATNVLGYANTTWRPGTADGFPTVTTSNPALTYFGLATQITSALNLLEQNGDAWTLAEPKLSCRSGAESNFLAGGEIPVPVAQALGVVSVEYKQYGVKINFKPVADGNGNIDSAVMVEVSEPDTRNSNNGYVAFTTNRTETQLALKAGEPMVIAGLLRQKSERGSDGVPGLSRLPLISALFKSREHTNEQTELFIIATPRVITPESALNREAVERAEEQARRSRERVEPRLEPSPAQGEFGATGD</sequence>
<feature type="region of interest" description="Disordered" evidence="2">
    <location>
        <begin position="471"/>
        <end position="508"/>
    </location>
</feature>
<dbReference type="AlphaFoldDB" id="A0A643FFX7"/>
<feature type="domain" description="Pilus formation protein N-terminal" evidence="4">
    <location>
        <begin position="95"/>
        <end position="153"/>
    </location>
</feature>
<gene>
    <name evidence="5" type="ORF">F7Q92_03605</name>
</gene>